<evidence type="ECO:0000313" key="3">
    <source>
        <dbReference type="Proteomes" id="UP000257144"/>
    </source>
</evidence>
<keyword evidence="3" id="KW-1185">Reference proteome</keyword>
<dbReference type="RefSeq" id="WP_115453907.1">
    <property type="nucleotide sequence ID" value="NZ_QNQT01000015.1"/>
</dbReference>
<reference evidence="2 3" key="1">
    <citation type="submission" date="2018-07" db="EMBL/GenBank/DDBJ databases">
        <title>Bacillus sp. YLB-04 draft genome sequence.</title>
        <authorList>
            <person name="Yu L."/>
            <person name="Tang X."/>
        </authorList>
    </citation>
    <scope>NUCLEOTIDE SEQUENCE [LARGE SCALE GENOMIC DNA]</scope>
    <source>
        <strain evidence="2 3">YLB-04</strain>
    </source>
</reference>
<comment type="caution">
    <text evidence="2">The sequence shown here is derived from an EMBL/GenBank/DDBJ whole genome shotgun (WGS) entry which is preliminary data.</text>
</comment>
<feature type="chain" id="PRO_5017724174" evidence="1">
    <location>
        <begin position="23"/>
        <end position="287"/>
    </location>
</feature>
<dbReference type="AlphaFoldDB" id="A0A3D8GKS4"/>
<keyword evidence="1" id="KW-0732">Signal</keyword>
<proteinExistence type="predicted"/>
<evidence type="ECO:0000256" key="1">
    <source>
        <dbReference type="SAM" id="SignalP"/>
    </source>
</evidence>
<dbReference type="EMBL" id="QNQT01000015">
    <property type="protein sequence ID" value="RDU35008.1"/>
    <property type="molecule type" value="Genomic_DNA"/>
</dbReference>
<accession>A0A3D8GKS4</accession>
<dbReference type="InterPro" id="IPR009343">
    <property type="entry name" value="DUF1002"/>
</dbReference>
<name>A0A3D8GKS4_9BACI</name>
<gene>
    <name evidence="2" type="ORF">DRW41_20545</name>
</gene>
<dbReference type="Pfam" id="PF06207">
    <property type="entry name" value="DUF1002"/>
    <property type="match status" value="1"/>
</dbReference>
<sequence>MKKFLCCFAAAFVFTMPFAVSADLAEGDMIVTLGENLSEAQKEALLKEMGAPSGVEVITVSNEEEHQYLGKYVPKTMIGTRAISSSATTVNKKDTGLTVKTKNITWVTDEMYLNALMTAGVKDASIYITAPVAVSGTAALTGIIKAYEISANETIPENIKQAANEEMVETAKLGDSIGKENASALIAKVKEEIAKDKPKDEAELKALIEEQAKELKVELSSEELNSLTALFKKLQDLNIDWGQVGDQLDKAKDQFTKFLDSEEGHGILASLKKFFKSIADVIRSFFE</sequence>
<evidence type="ECO:0000313" key="2">
    <source>
        <dbReference type="EMBL" id="RDU35008.1"/>
    </source>
</evidence>
<dbReference type="Proteomes" id="UP000257144">
    <property type="component" value="Unassembled WGS sequence"/>
</dbReference>
<organism evidence="2 3">
    <name type="scientific">Neobacillus piezotolerans</name>
    <dbReference type="NCBI Taxonomy" id="2259171"/>
    <lineage>
        <taxon>Bacteria</taxon>
        <taxon>Bacillati</taxon>
        <taxon>Bacillota</taxon>
        <taxon>Bacilli</taxon>
        <taxon>Bacillales</taxon>
        <taxon>Bacillaceae</taxon>
        <taxon>Neobacillus</taxon>
    </lineage>
</organism>
<feature type="signal peptide" evidence="1">
    <location>
        <begin position="1"/>
        <end position="22"/>
    </location>
</feature>
<protein>
    <submittedName>
        <fullName evidence="2">DUF1002 domain-containing protein</fullName>
    </submittedName>
</protein>
<dbReference type="OrthoDB" id="9810153at2"/>